<feature type="region of interest" description="Disordered" evidence="8">
    <location>
        <begin position="902"/>
        <end position="923"/>
    </location>
</feature>
<feature type="transmembrane region" description="Helical" evidence="7">
    <location>
        <begin position="687"/>
        <end position="710"/>
    </location>
</feature>
<feature type="domain" description="Nucleotidyl transferase" evidence="9">
    <location>
        <begin position="3"/>
        <end position="200"/>
    </location>
</feature>
<evidence type="ECO:0000259" key="10">
    <source>
        <dbReference type="Pfam" id="PF25087"/>
    </source>
</evidence>
<dbReference type="InterPro" id="IPR018629">
    <property type="entry name" value="XK-rel"/>
</dbReference>
<name>A0AA39F169_MICHY</name>
<dbReference type="Proteomes" id="UP001168972">
    <property type="component" value="Unassembled WGS sequence"/>
</dbReference>
<comment type="caution">
    <text evidence="11">The sequence shown here is derived from an EMBL/GenBank/DDBJ whole genome shotgun (WGS) entry which is preliminary data.</text>
</comment>
<feature type="transmembrane region" description="Helical" evidence="7">
    <location>
        <begin position="582"/>
        <end position="607"/>
    </location>
</feature>
<evidence type="ECO:0000256" key="5">
    <source>
        <dbReference type="ARBA" id="ARBA00022989"/>
    </source>
</evidence>
<feature type="compositionally biased region" description="Acidic residues" evidence="8">
    <location>
        <begin position="1230"/>
        <end position="1241"/>
    </location>
</feature>
<dbReference type="EMBL" id="JAQQBR010001835">
    <property type="protein sequence ID" value="KAK0161070.1"/>
    <property type="molecule type" value="Genomic_DNA"/>
</dbReference>
<feature type="transmembrane region" description="Helical" evidence="7">
    <location>
        <begin position="542"/>
        <end position="562"/>
    </location>
</feature>
<evidence type="ECO:0000256" key="8">
    <source>
        <dbReference type="SAM" id="MobiDB-lite"/>
    </source>
</evidence>
<dbReference type="InterPro" id="IPR029044">
    <property type="entry name" value="Nucleotide-diphossugar_trans"/>
</dbReference>
<feature type="transmembrane region" description="Helical" evidence="7">
    <location>
        <begin position="801"/>
        <end position="825"/>
    </location>
</feature>
<evidence type="ECO:0000313" key="12">
    <source>
        <dbReference type="Proteomes" id="UP001168972"/>
    </source>
</evidence>
<feature type="transmembrane region" description="Helical" evidence="7">
    <location>
        <begin position="491"/>
        <end position="516"/>
    </location>
</feature>
<feature type="transmembrane region" description="Helical" evidence="7">
    <location>
        <begin position="627"/>
        <end position="647"/>
    </location>
</feature>
<dbReference type="InterPro" id="IPR050486">
    <property type="entry name" value="Mannose-1P_guanyltransferase"/>
</dbReference>
<reference evidence="11" key="2">
    <citation type="submission" date="2023-03" db="EMBL/GenBank/DDBJ databases">
        <authorList>
            <person name="Inwood S.N."/>
            <person name="Skelly J.G."/>
            <person name="Guhlin J."/>
            <person name="Harrop T.W.R."/>
            <person name="Goldson S.G."/>
            <person name="Dearden P.K."/>
        </authorList>
    </citation>
    <scope>NUCLEOTIDE SEQUENCE</scope>
    <source>
        <strain evidence="11">Lincoln</strain>
        <tissue evidence="11">Whole body</tissue>
    </source>
</reference>
<dbReference type="GO" id="GO:0005886">
    <property type="term" value="C:plasma membrane"/>
    <property type="evidence" value="ECO:0007669"/>
    <property type="project" value="UniProtKB-ARBA"/>
</dbReference>
<dbReference type="PANTHER" id="PTHR22572">
    <property type="entry name" value="SUGAR-1-PHOSPHATE GUANYL TRANSFERASE"/>
    <property type="match status" value="1"/>
</dbReference>
<comment type="similarity">
    <text evidence="3 7">Belongs to the XK family.</text>
</comment>
<proteinExistence type="inferred from homology"/>
<feature type="transmembrane region" description="Helical" evidence="7">
    <location>
        <begin position="659"/>
        <end position="675"/>
    </location>
</feature>
<dbReference type="CDD" id="cd06428">
    <property type="entry name" value="M1P_guanylylT_A_like_N"/>
    <property type="match status" value="1"/>
</dbReference>
<dbReference type="InterPro" id="IPR056729">
    <property type="entry name" value="GMPPB_C"/>
</dbReference>
<feature type="transmembrane region" description="Helical" evidence="7">
    <location>
        <begin position="730"/>
        <end position="749"/>
    </location>
</feature>
<evidence type="ECO:0000256" key="3">
    <source>
        <dbReference type="ARBA" id="ARBA00008789"/>
    </source>
</evidence>
<dbReference type="Pfam" id="PF09815">
    <property type="entry name" value="XK-related"/>
    <property type="match status" value="1"/>
</dbReference>
<feature type="transmembrane region" description="Helical" evidence="7">
    <location>
        <begin position="761"/>
        <end position="781"/>
    </location>
</feature>
<dbReference type="SUPFAM" id="SSF53448">
    <property type="entry name" value="Nucleotide-diphospho-sugar transferases"/>
    <property type="match status" value="1"/>
</dbReference>
<comment type="similarity">
    <text evidence="2">Belongs to the transferase hexapeptide repeat family.</text>
</comment>
<evidence type="ECO:0000256" key="6">
    <source>
        <dbReference type="ARBA" id="ARBA00023136"/>
    </source>
</evidence>
<keyword evidence="12" id="KW-1185">Reference proteome</keyword>
<feature type="compositionally biased region" description="Low complexity" evidence="8">
    <location>
        <begin position="1025"/>
        <end position="1035"/>
    </location>
</feature>
<evidence type="ECO:0000256" key="2">
    <source>
        <dbReference type="ARBA" id="ARBA00007274"/>
    </source>
</evidence>
<keyword evidence="5 7" id="KW-1133">Transmembrane helix</keyword>
<feature type="region of interest" description="Disordered" evidence="8">
    <location>
        <begin position="1221"/>
        <end position="1241"/>
    </location>
</feature>
<dbReference type="InterPro" id="IPR005835">
    <property type="entry name" value="NTP_transferase_dom"/>
</dbReference>
<feature type="compositionally biased region" description="Low complexity" evidence="8">
    <location>
        <begin position="1054"/>
        <end position="1064"/>
    </location>
</feature>
<evidence type="ECO:0000256" key="4">
    <source>
        <dbReference type="ARBA" id="ARBA00022692"/>
    </source>
</evidence>
<reference evidence="11" key="1">
    <citation type="journal article" date="2023" name="bioRxiv">
        <title>Scaffold-level genome assemblies of two parasitoid biocontrol wasps reveal the parthenogenesis mechanism and an associated novel virus.</title>
        <authorList>
            <person name="Inwood S."/>
            <person name="Skelly J."/>
            <person name="Guhlin J."/>
            <person name="Harrop T."/>
            <person name="Goldson S."/>
            <person name="Dearden P."/>
        </authorList>
    </citation>
    <scope>NUCLEOTIDE SEQUENCE</scope>
    <source>
        <strain evidence="11">Lincoln</strain>
        <tissue evidence="11">Whole body</tissue>
    </source>
</reference>
<accession>A0AA39F169</accession>
<dbReference type="Pfam" id="PF00483">
    <property type="entry name" value="NTP_transferase"/>
    <property type="match status" value="1"/>
</dbReference>
<protein>
    <recommendedName>
        <fullName evidence="7">XK-related protein</fullName>
    </recommendedName>
</protein>
<dbReference type="Gene3D" id="2.160.10.10">
    <property type="entry name" value="Hexapeptide repeat proteins"/>
    <property type="match status" value="1"/>
</dbReference>
<feature type="domain" description="Mannose-1-phosphate guanyltransferase C-terminal" evidence="10">
    <location>
        <begin position="281"/>
        <end position="411"/>
    </location>
</feature>
<comment type="subcellular location">
    <subcellularLocation>
        <location evidence="1 7">Membrane</location>
        <topology evidence="1 7">Multi-pass membrane protein</topology>
    </subcellularLocation>
</comment>
<evidence type="ECO:0000313" key="11">
    <source>
        <dbReference type="EMBL" id="KAK0161070.1"/>
    </source>
</evidence>
<gene>
    <name evidence="11" type="ORF">PV327_009587</name>
</gene>
<evidence type="ECO:0000256" key="1">
    <source>
        <dbReference type="ARBA" id="ARBA00004141"/>
    </source>
</evidence>
<dbReference type="Pfam" id="PF25087">
    <property type="entry name" value="GMPPB_C"/>
    <property type="match status" value="1"/>
</dbReference>
<keyword evidence="4 7" id="KW-0812">Transmembrane</keyword>
<evidence type="ECO:0000256" key="7">
    <source>
        <dbReference type="RuleBase" id="RU910716"/>
    </source>
</evidence>
<organism evidence="11 12">
    <name type="scientific">Microctonus hyperodae</name>
    <name type="common">Parasitoid wasp</name>
    <dbReference type="NCBI Taxonomy" id="165561"/>
    <lineage>
        <taxon>Eukaryota</taxon>
        <taxon>Metazoa</taxon>
        <taxon>Ecdysozoa</taxon>
        <taxon>Arthropoda</taxon>
        <taxon>Hexapoda</taxon>
        <taxon>Insecta</taxon>
        <taxon>Pterygota</taxon>
        <taxon>Neoptera</taxon>
        <taxon>Endopterygota</taxon>
        <taxon>Hymenoptera</taxon>
        <taxon>Apocrita</taxon>
        <taxon>Ichneumonoidea</taxon>
        <taxon>Braconidae</taxon>
        <taxon>Euphorinae</taxon>
        <taxon>Microctonus</taxon>
    </lineage>
</organism>
<feature type="region of interest" description="Disordered" evidence="8">
    <location>
        <begin position="1015"/>
        <end position="1064"/>
    </location>
</feature>
<dbReference type="Gene3D" id="3.90.550.10">
    <property type="entry name" value="Spore Coat Polysaccharide Biosynthesis Protein SpsA, Chain A"/>
    <property type="match status" value="1"/>
</dbReference>
<keyword evidence="6 7" id="KW-0472">Membrane</keyword>
<sequence length="1329" mass="149106">MLKAVILIGGPLKGTRFRPLSLDIPKPLFPIAGLPMIQHHIEACVKISNLNEILIIGSYNTNELQNFVQEMMSTYGIIIRYLQEFTALGTAGGMYHFRDQIRAGNPEAFFIMNGDVCADFPLEEMLKTHKNSSAILTIMSTEATRQQSLNYGCLVLGKDNSVVHYVEKPSTFVSTLINCGIYVASLDIFQIMADKFYAKHGQETFMHSNFNGKDPAHIALEEDILINLAGSGKLFALHTSNWWSQVKTAGSAIYANRHYLELYRMKMPERLVPNSNGKCNIIGDVHIHLSASVDSTALLGPNVTVGPNARISSGVRIHDSIVLADAQIHAHSMILHSIIGRGSIVGEWSRVEGTPCDPNPNKPFAKMENPPLFNANGKLNPAISILGTRVNLASEKILLNSIVLPHKDLESTGLVYVENCTPSSNESILDDPNGQRRPIMAHRHQSHQQNEFLPLCDVLFNIISLASYFCDVVFDLAMGYALANHPTVPPILYPLSVCLIISSLLISQLVSVRWYLWGARGKLKSTTDNSNSTTVKKKFTNWAIWGVLLFHVTQVGVLWRYFKLFIPVDLTYVKHEVRELCVLRLIHAFCEAAPMLLLQLYLLSIGIIGEQTIKDGKRESILIDDKLAELTAVSAGLSLWSVCWAVASFSKGAARLRNLERLVLTWLGVLAQLAWRIGTVSARCGALVAYASLYGGQWLLIVLALHWLSMLTWLLLTPDGLFHGNERLSIIQKTSLASMLAFIYIFTYLNLHETNHRQKMIIFYVVMFLENSLLIGVWAVGSNGYNMSIIDKQFENLKSHPTPITVICILLALFFGGLSFMGLYYRFFHVRRLRYESGGRMNASNAINNTVNDITDGKNSELNLGDKKVHNDINIAMRKVKLSNNSIPGVFNCRFANSNVVNPNRKKKKPTTFVPPPPPATATQFRENKLWSNTGGDNFTHNNNHSNNNTRQLIPFWKRPISAVESNDDSSTWEHKNHDNDVQVGALNVHLIREKLREKKQQQLRELRAIQEEIKEGKLVPPPSASTSSFSSSLSQTNQQPPPNTKLHTSPTNSQQDQLQQKKSSGIMTPQLIAFNETNISITSWPPIKMHCLSPPTSSSPCHPTINYSTNVWMKTTGITNGKPKSPEIVLAPRCLPHHYPHWTNLGIHRQRSNQNDDENDNSKGKHCEDEDDRVEISDVEGSQISLPRSYTLPREFKYNNSNNFRDSRIDDIKMQSSRFYLPSTNSSDGDVDSPDNEDETDCELEKIGDMKHYIHRLYDNQEESVSRKFNLLNTGKADKADRGTTSDPDNITRTTTVDNSILGYYSNNFHGPRVNHLVKAKVKHETKL</sequence>
<feature type="region of interest" description="Disordered" evidence="8">
    <location>
        <begin position="1146"/>
        <end position="1187"/>
    </location>
</feature>
<evidence type="ECO:0000259" key="9">
    <source>
        <dbReference type="Pfam" id="PF00483"/>
    </source>
</evidence>